<comment type="caution">
    <text evidence="8">The sequence shown here is derived from an EMBL/GenBank/DDBJ whole genome shotgun (WGS) entry which is preliminary data.</text>
</comment>
<accession>A0A5R8NXT5</accession>
<dbReference type="SUPFAM" id="SSF52540">
    <property type="entry name" value="P-loop containing nucleoside triphosphate hydrolases"/>
    <property type="match status" value="1"/>
</dbReference>
<feature type="domain" description="Helicase ATP-binding" evidence="6">
    <location>
        <begin position="32"/>
        <end position="181"/>
    </location>
</feature>
<protein>
    <recommendedName>
        <fullName evidence="10">DEAD/DEAH box helicase</fullName>
    </recommendedName>
</protein>
<dbReference type="AlphaFoldDB" id="A0A5R8NXT5"/>
<dbReference type="SMART" id="SM00490">
    <property type="entry name" value="HELICc"/>
    <property type="match status" value="1"/>
</dbReference>
<evidence type="ECO:0008006" key="10">
    <source>
        <dbReference type="Google" id="ProtNLM"/>
    </source>
</evidence>
<evidence type="ECO:0000259" key="6">
    <source>
        <dbReference type="PROSITE" id="PS51192"/>
    </source>
</evidence>
<feature type="domain" description="Helicase C-terminal" evidence="7">
    <location>
        <begin position="284"/>
        <end position="441"/>
    </location>
</feature>
<dbReference type="PANTHER" id="PTHR11274">
    <property type="entry name" value="RAD25/XP-B DNA REPAIR HELICASE"/>
    <property type="match status" value="1"/>
</dbReference>
<dbReference type="GO" id="GO:0016787">
    <property type="term" value="F:hydrolase activity"/>
    <property type="evidence" value="ECO:0007669"/>
    <property type="project" value="UniProtKB-KW"/>
</dbReference>
<evidence type="ECO:0000256" key="4">
    <source>
        <dbReference type="ARBA" id="ARBA00022840"/>
    </source>
</evidence>
<dbReference type="Pfam" id="PF04851">
    <property type="entry name" value="ResIII"/>
    <property type="match status" value="1"/>
</dbReference>
<evidence type="ECO:0000256" key="3">
    <source>
        <dbReference type="ARBA" id="ARBA00022806"/>
    </source>
</evidence>
<dbReference type="EMBL" id="VBUT01000002">
    <property type="protein sequence ID" value="TLF80943.1"/>
    <property type="molecule type" value="Genomic_DNA"/>
</dbReference>
<evidence type="ECO:0000256" key="2">
    <source>
        <dbReference type="ARBA" id="ARBA00022801"/>
    </source>
</evidence>
<dbReference type="GO" id="GO:0004386">
    <property type="term" value="F:helicase activity"/>
    <property type="evidence" value="ECO:0007669"/>
    <property type="project" value="UniProtKB-KW"/>
</dbReference>
<dbReference type="InterPro" id="IPR006935">
    <property type="entry name" value="Helicase/UvrB_N"/>
</dbReference>
<feature type="compositionally biased region" description="Polar residues" evidence="5">
    <location>
        <begin position="474"/>
        <end position="487"/>
    </location>
</feature>
<dbReference type="PROSITE" id="PS51192">
    <property type="entry name" value="HELICASE_ATP_BIND_1"/>
    <property type="match status" value="1"/>
</dbReference>
<evidence type="ECO:0000313" key="8">
    <source>
        <dbReference type="EMBL" id="TLF80943.1"/>
    </source>
</evidence>
<evidence type="ECO:0000256" key="1">
    <source>
        <dbReference type="ARBA" id="ARBA00022741"/>
    </source>
</evidence>
<dbReference type="InterPro" id="IPR027417">
    <property type="entry name" value="P-loop_NTPase"/>
</dbReference>
<dbReference type="GO" id="GO:0003677">
    <property type="term" value="F:DNA binding"/>
    <property type="evidence" value="ECO:0007669"/>
    <property type="project" value="InterPro"/>
</dbReference>
<keyword evidence="4" id="KW-0067">ATP-binding</keyword>
<keyword evidence="1" id="KW-0547">Nucleotide-binding</keyword>
<dbReference type="Gene3D" id="3.40.50.300">
    <property type="entry name" value="P-loop containing nucleotide triphosphate hydrolases"/>
    <property type="match status" value="2"/>
</dbReference>
<feature type="region of interest" description="Disordered" evidence="5">
    <location>
        <begin position="474"/>
        <end position="501"/>
    </location>
</feature>
<dbReference type="GO" id="GO:0005524">
    <property type="term" value="F:ATP binding"/>
    <property type="evidence" value="ECO:0007669"/>
    <property type="project" value="UniProtKB-KW"/>
</dbReference>
<evidence type="ECO:0000259" key="7">
    <source>
        <dbReference type="PROSITE" id="PS51194"/>
    </source>
</evidence>
<dbReference type="Pfam" id="PF00271">
    <property type="entry name" value="Helicase_C"/>
    <property type="match status" value="1"/>
</dbReference>
<dbReference type="PANTHER" id="PTHR11274:SF0">
    <property type="entry name" value="GENERAL TRANSCRIPTION AND DNA REPAIR FACTOR IIH HELICASE SUBUNIT XPB"/>
    <property type="match status" value="1"/>
</dbReference>
<keyword evidence="3" id="KW-0347">Helicase</keyword>
<proteinExistence type="predicted"/>
<gene>
    <name evidence="8" type="ORF">FEK34_04520</name>
</gene>
<sequence>MPQPDPAARPTSAGKPAYAGPPLRDWQRAALDEWSDSGHRGIIESVTGSGKTLVGVAAAGRAVEAGHRAVVVVSGSEEQHRWSQALQAALPGHRVAMAGLGKATAAADVLVGTAASVAAARVGRAGDTPTTVIVDDVHSYGPGTYAKALAEHHLWRLGLTSALERTDDLVESVLVPYFGTIIPGCDYARAVADGFLPKIRLVQVEVQLTDDEAGKLHKLEAEIEHVTDMLVGSYGAPDPHDSGFEPFVRSLAAGRYTAAQYAKKYFNAVAAHTALLAECQAKLDLVRAIPAVLPTNSQAILFTDRAASAGQIARVLEEGGLTTATSGVGSAKPDRDAIAAGLREGAVRALVESRALDESLTVPRARLGVFLSSARSTGQIVQRMGRLIRPDADQPIVFLVAIVRGTPEDPAQGSAGTHLRQLWHIAERAARTDETRAIDVLRRMLWPDEPAAPVPVAQRSAAAPAMATDSIGVQQVSHPQPVQTADHASTAPPIGAASTQDTGDMVLSDDLIGELRAQGGIATADELGDLIGLTDPDDILSAVTAAADHGRLDFSPIDGAGEMILLSADAGGTPAQRRDAAAAVAEWAVHSDDPIDEFHSLVGRLGSLRIAPHRLIQIAAFLRGTTPTALL</sequence>
<dbReference type="RefSeq" id="WP_171048043.1">
    <property type="nucleotide sequence ID" value="NZ_VBUT01000002.1"/>
</dbReference>
<dbReference type="InterPro" id="IPR050615">
    <property type="entry name" value="ATP-dep_DNA_Helicase"/>
</dbReference>
<dbReference type="PROSITE" id="PS51194">
    <property type="entry name" value="HELICASE_CTER"/>
    <property type="match status" value="1"/>
</dbReference>
<evidence type="ECO:0000256" key="5">
    <source>
        <dbReference type="SAM" id="MobiDB-lite"/>
    </source>
</evidence>
<name>A0A5R8NXT5_9NOCA</name>
<dbReference type="InterPro" id="IPR001650">
    <property type="entry name" value="Helicase_C-like"/>
</dbReference>
<keyword evidence="2" id="KW-0378">Hydrolase</keyword>
<organism evidence="8 9">
    <name type="scientific">Nocardia cyriacigeorgica</name>
    <dbReference type="NCBI Taxonomy" id="135487"/>
    <lineage>
        <taxon>Bacteria</taxon>
        <taxon>Bacillati</taxon>
        <taxon>Actinomycetota</taxon>
        <taxon>Actinomycetes</taxon>
        <taxon>Mycobacteriales</taxon>
        <taxon>Nocardiaceae</taxon>
        <taxon>Nocardia</taxon>
    </lineage>
</organism>
<dbReference type="InterPro" id="IPR014001">
    <property type="entry name" value="Helicase_ATP-bd"/>
</dbReference>
<dbReference type="Proteomes" id="UP000306378">
    <property type="component" value="Unassembled WGS sequence"/>
</dbReference>
<evidence type="ECO:0000313" key="9">
    <source>
        <dbReference type="Proteomes" id="UP000306378"/>
    </source>
</evidence>
<feature type="region of interest" description="Disordered" evidence="5">
    <location>
        <begin position="1"/>
        <end position="22"/>
    </location>
</feature>
<reference evidence="8 9" key="1">
    <citation type="submission" date="2019-05" db="EMBL/GenBank/DDBJ databases">
        <title>Genomes sequences of two Nocardia cyriacigeorgica environmental isolates, type strains Nocardia asteroides ATCC 19247 and Nocardia cyriacigeorgica DSM 44484.</title>
        <authorList>
            <person name="Vautrin F."/>
            <person name="Bergeron E."/>
            <person name="Dubost A."/>
            <person name="Abrouk D."/>
            <person name="Rodriguez Nava V."/>
            <person name="Pujic P."/>
        </authorList>
    </citation>
    <scope>NUCLEOTIDE SEQUENCE [LARGE SCALE GENOMIC DNA]</scope>
    <source>
        <strain evidence="8 9">EML 446</strain>
    </source>
</reference>